<keyword evidence="4" id="KW-1185">Reference proteome</keyword>
<organism evidence="3 4">
    <name type="scientific">Actinoplanes digitatis</name>
    <dbReference type="NCBI Taxonomy" id="1868"/>
    <lineage>
        <taxon>Bacteria</taxon>
        <taxon>Bacillati</taxon>
        <taxon>Actinomycetota</taxon>
        <taxon>Actinomycetes</taxon>
        <taxon>Micromonosporales</taxon>
        <taxon>Micromonosporaceae</taxon>
        <taxon>Actinoplanes</taxon>
    </lineage>
</organism>
<evidence type="ECO:0000313" key="4">
    <source>
        <dbReference type="Proteomes" id="UP000578112"/>
    </source>
</evidence>
<dbReference type="EMBL" id="JACHNH010000001">
    <property type="protein sequence ID" value="MBB4763976.1"/>
    <property type="molecule type" value="Genomic_DNA"/>
</dbReference>
<dbReference type="RefSeq" id="WP_184995216.1">
    <property type="nucleotide sequence ID" value="NZ_BOMK01000024.1"/>
</dbReference>
<feature type="region of interest" description="Disordered" evidence="1">
    <location>
        <begin position="28"/>
        <end position="55"/>
    </location>
</feature>
<proteinExistence type="predicted"/>
<name>A0A7W7I060_9ACTN</name>
<dbReference type="AlphaFoldDB" id="A0A7W7I060"/>
<keyword evidence="3" id="KW-0456">Lyase</keyword>
<accession>A0A7W7I060</accession>
<keyword evidence="2" id="KW-0732">Signal</keyword>
<evidence type="ECO:0000256" key="1">
    <source>
        <dbReference type="SAM" id="MobiDB-lite"/>
    </source>
</evidence>
<evidence type="ECO:0000256" key="2">
    <source>
        <dbReference type="SAM" id="SignalP"/>
    </source>
</evidence>
<comment type="caution">
    <text evidence="3">The sequence shown here is derived from an EMBL/GenBank/DDBJ whole genome shotgun (WGS) entry which is preliminary data.</text>
</comment>
<feature type="compositionally biased region" description="Polar residues" evidence="1">
    <location>
        <begin position="33"/>
        <end position="42"/>
    </location>
</feature>
<feature type="chain" id="PRO_5038809779" evidence="2">
    <location>
        <begin position="26"/>
        <end position="164"/>
    </location>
</feature>
<gene>
    <name evidence="3" type="ORF">BJ971_004532</name>
</gene>
<dbReference type="GO" id="GO:0016829">
    <property type="term" value="F:lyase activity"/>
    <property type="evidence" value="ECO:0007669"/>
    <property type="project" value="UniProtKB-KW"/>
</dbReference>
<evidence type="ECO:0000313" key="3">
    <source>
        <dbReference type="EMBL" id="MBB4763976.1"/>
    </source>
</evidence>
<feature type="signal peptide" evidence="2">
    <location>
        <begin position="1"/>
        <end position="25"/>
    </location>
</feature>
<sequence>MSRTGSRVRRSGLLAALTLVLAAPACGSGGDSGSTATPQVATSAAEAAPSRDPSQAAVCDARDELETSVAALRGVDLATAGASGLVAAAQQVHQDLDAVGAAASAAYKPTIAALRASLTTLTGTASGVTDKESLKAAMPELTAQVAAVSASWAVLRQQMDNRCG</sequence>
<dbReference type="Proteomes" id="UP000578112">
    <property type="component" value="Unassembled WGS sequence"/>
</dbReference>
<reference evidence="3 4" key="1">
    <citation type="submission" date="2020-08" db="EMBL/GenBank/DDBJ databases">
        <title>Sequencing the genomes of 1000 actinobacteria strains.</title>
        <authorList>
            <person name="Klenk H.-P."/>
        </authorList>
    </citation>
    <scope>NUCLEOTIDE SEQUENCE [LARGE SCALE GENOMIC DNA]</scope>
    <source>
        <strain evidence="3 4">DSM 43149</strain>
    </source>
</reference>
<protein>
    <submittedName>
        <fullName evidence="3">Cystathionine beta-lyase/cystathionine gamma-synthase</fullName>
    </submittedName>
</protein>